<evidence type="ECO:0000313" key="1">
    <source>
        <dbReference type="EMBL" id="KAI3741456.1"/>
    </source>
</evidence>
<comment type="caution">
    <text evidence="1">The sequence shown here is derived from an EMBL/GenBank/DDBJ whole genome shotgun (WGS) entry which is preliminary data.</text>
</comment>
<protein>
    <submittedName>
        <fullName evidence="1">Uncharacterized protein</fullName>
    </submittedName>
</protein>
<reference evidence="2" key="1">
    <citation type="journal article" date="2022" name="Mol. Ecol. Resour.">
        <title>The genomes of chicory, endive, great burdock and yacon provide insights into Asteraceae palaeo-polyploidization history and plant inulin production.</title>
        <authorList>
            <person name="Fan W."/>
            <person name="Wang S."/>
            <person name="Wang H."/>
            <person name="Wang A."/>
            <person name="Jiang F."/>
            <person name="Liu H."/>
            <person name="Zhao H."/>
            <person name="Xu D."/>
            <person name="Zhang Y."/>
        </authorList>
    </citation>
    <scope>NUCLEOTIDE SEQUENCE [LARGE SCALE GENOMIC DNA]</scope>
    <source>
        <strain evidence="2">cv. Yunnan</strain>
    </source>
</reference>
<dbReference type="EMBL" id="CM042037">
    <property type="protein sequence ID" value="KAI3741456.1"/>
    <property type="molecule type" value="Genomic_DNA"/>
</dbReference>
<sequence>MGSQRTGVRFWFGFIVLTLVLVCHVTTGANDKDKEECTEQLVGLATCLPYVGGNAKSPTPDCCSGLKKVLNTNKKCLCVVVKDRNDPDLGLTINVTLALGLPTVCHAPANVTKCPELLHLAPNSTDAQVFYQYGHSSSGDAPASSPTASANATSVGGFGGSTRRPTGITSGTRTTWLKREAILMGLMACIFTSTFVM</sequence>
<evidence type="ECO:0000313" key="2">
    <source>
        <dbReference type="Proteomes" id="UP001056120"/>
    </source>
</evidence>
<proteinExistence type="predicted"/>
<name>A0ACB9D4Q3_9ASTR</name>
<organism evidence="1 2">
    <name type="scientific">Smallanthus sonchifolius</name>
    <dbReference type="NCBI Taxonomy" id="185202"/>
    <lineage>
        <taxon>Eukaryota</taxon>
        <taxon>Viridiplantae</taxon>
        <taxon>Streptophyta</taxon>
        <taxon>Embryophyta</taxon>
        <taxon>Tracheophyta</taxon>
        <taxon>Spermatophyta</taxon>
        <taxon>Magnoliopsida</taxon>
        <taxon>eudicotyledons</taxon>
        <taxon>Gunneridae</taxon>
        <taxon>Pentapetalae</taxon>
        <taxon>asterids</taxon>
        <taxon>campanulids</taxon>
        <taxon>Asterales</taxon>
        <taxon>Asteraceae</taxon>
        <taxon>Asteroideae</taxon>
        <taxon>Heliantheae alliance</taxon>
        <taxon>Millerieae</taxon>
        <taxon>Smallanthus</taxon>
    </lineage>
</organism>
<keyword evidence="2" id="KW-1185">Reference proteome</keyword>
<gene>
    <name evidence="1" type="ORF">L1987_59130</name>
</gene>
<accession>A0ACB9D4Q3</accession>
<reference evidence="1 2" key="2">
    <citation type="journal article" date="2022" name="Mol. Ecol. Resour.">
        <title>The genomes of chicory, endive, great burdock and yacon provide insights into Asteraceae paleo-polyploidization history and plant inulin production.</title>
        <authorList>
            <person name="Fan W."/>
            <person name="Wang S."/>
            <person name="Wang H."/>
            <person name="Wang A."/>
            <person name="Jiang F."/>
            <person name="Liu H."/>
            <person name="Zhao H."/>
            <person name="Xu D."/>
            <person name="Zhang Y."/>
        </authorList>
    </citation>
    <scope>NUCLEOTIDE SEQUENCE [LARGE SCALE GENOMIC DNA]</scope>
    <source>
        <strain evidence="2">cv. Yunnan</strain>
        <tissue evidence="1">Leaves</tissue>
    </source>
</reference>
<dbReference type="Proteomes" id="UP001056120">
    <property type="component" value="Linkage Group LG20"/>
</dbReference>